<dbReference type="RefSeq" id="WP_234982805.1">
    <property type="nucleotide sequence ID" value="NZ_CP023018.1"/>
</dbReference>
<feature type="transmembrane region" description="Helical" evidence="12">
    <location>
        <begin position="108"/>
        <end position="130"/>
    </location>
</feature>
<keyword evidence="14" id="KW-1185">Reference proteome</keyword>
<comment type="catalytic activity">
    <reaction evidence="11">
        <text>fluoride(in) = fluoride(out)</text>
        <dbReference type="Rhea" id="RHEA:76159"/>
        <dbReference type="ChEBI" id="CHEBI:17051"/>
    </reaction>
    <physiologicalReaction direction="left-to-right" evidence="11">
        <dbReference type="Rhea" id="RHEA:76160"/>
    </physiologicalReaction>
</comment>
<proteinExistence type="inferred from homology"/>
<comment type="subcellular location">
    <subcellularLocation>
        <location evidence="1 12">Cell membrane</location>
        <topology evidence="1 12">Multi-pass membrane protein</topology>
    </subcellularLocation>
</comment>
<comment type="activity regulation">
    <text evidence="12">Na(+) is not transported, but it plays an essential structural role and its presence is essential for fluoride channel function.</text>
</comment>
<dbReference type="STRING" id="233100.SAMN05216526_1057"/>
<evidence type="ECO:0000256" key="12">
    <source>
        <dbReference type="HAMAP-Rule" id="MF_00454"/>
    </source>
</evidence>
<evidence type="ECO:0000313" key="14">
    <source>
        <dbReference type="Proteomes" id="UP000223759"/>
    </source>
</evidence>
<dbReference type="AlphaFoldDB" id="A0A1R3VW63"/>
<evidence type="ECO:0000256" key="8">
    <source>
        <dbReference type="ARBA" id="ARBA00023136"/>
    </source>
</evidence>
<keyword evidence="8 12" id="KW-0472">Membrane</keyword>
<reference evidence="13 14" key="1">
    <citation type="submission" date="2017-01" db="EMBL/GenBank/DDBJ databases">
        <authorList>
            <person name="Mah S.A."/>
            <person name="Swanson W.J."/>
            <person name="Moy G.W."/>
            <person name="Vacquier V.D."/>
        </authorList>
    </citation>
    <scope>NUCLEOTIDE SEQUENCE [LARGE SCALE GENOMIC DNA]</scope>
    <source>
        <strain evidence="13 14">M9</strain>
    </source>
</reference>
<evidence type="ECO:0000256" key="1">
    <source>
        <dbReference type="ARBA" id="ARBA00004651"/>
    </source>
</evidence>
<dbReference type="GO" id="GO:0005886">
    <property type="term" value="C:plasma membrane"/>
    <property type="evidence" value="ECO:0007669"/>
    <property type="project" value="UniProtKB-SubCell"/>
</dbReference>
<gene>
    <name evidence="12" type="primary">fluC</name>
    <name evidence="12" type="synonym">crcB</name>
    <name evidence="13" type="ORF">SAMN05216526_1057</name>
</gene>
<evidence type="ECO:0000256" key="5">
    <source>
        <dbReference type="ARBA" id="ARBA00022989"/>
    </source>
</evidence>
<feature type="binding site" evidence="12">
    <location>
        <position position="83"/>
    </location>
    <ligand>
        <name>Na(+)</name>
        <dbReference type="ChEBI" id="CHEBI:29101"/>
        <note>structural</note>
    </ligand>
</feature>
<keyword evidence="12" id="KW-0479">Metal-binding</keyword>
<evidence type="ECO:0000256" key="2">
    <source>
        <dbReference type="ARBA" id="ARBA00022475"/>
    </source>
</evidence>
<dbReference type="Pfam" id="PF02537">
    <property type="entry name" value="CRCB"/>
    <property type="match status" value="1"/>
</dbReference>
<dbReference type="GO" id="GO:0046872">
    <property type="term" value="F:metal ion binding"/>
    <property type="evidence" value="ECO:0007669"/>
    <property type="project" value="UniProtKB-KW"/>
</dbReference>
<dbReference type="HAMAP" id="MF_00454">
    <property type="entry name" value="FluC"/>
    <property type="match status" value="1"/>
</dbReference>
<comment type="function">
    <text evidence="12">Fluoride-specific ion channel. Important for reducing fluoride concentration in the cell, thus reducing its toxicity.</text>
</comment>
<evidence type="ECO:0000256" key="9">
    <source>
        <dbReference type="ARBA" id="ARBA00023303"/>
    </source>
</evidence>
<evidence type="ECO:0000256" key="10">
    <source>
        <dbReference type="ARBA" id="ARBA00035120"/>
    </source>
</evidence>
<dbReference type="PANTHER" id="PTHR28259:SF1">
    <property type="entry name" value="FLUORIDE EXPORT PROTEIN 1-RELATED"/>
    <property type="match status" value="1"/>
</dbReference>
<keyword evidence="5 12" id="KW-1133">Transmembrane helix</keyword>
<dbReference type="GO" id="GO:0140114">
    <property type="term" value="P:cellular detoxification of fluoride"/>
    <property type="evidence" value="ECO:0007669"/>
    <property type="project" value="UniProtKB-UniRule"/>
</dbReference>
<feature type="transmembrane region" description="Helical" evidence="12">
    <location>
        <begin position="37"/>
        <end position="59"/>
    </location>
</feature>
<keyword evidence="6 12" id="KW-0915">Sodium</keyword>
<organism evidence="13 14">
    <name type="scientific">Ectothiorhodosinus mongolicus</name>
    <dbReference type="NCBI Taxonomy" id="233100"/>
    <lineage>
        <taxon>Bacteria</taxon>
        <taxon>Pseudomonadati</taxon>
        <taxon>Pseudomonadota</taxon>
        <taxon>Gammaproteobacteria</taxon>
        <taxon>Chromatiales</taxon>
        <taxon>Ectothiorhodospiraceae</taxon>
        <taxon>Ectothiorhodosinus</taxon>
    </lineage>
</organism>
<dbReference type="GO" id="GO:0062054">
    <property type="term" value="F:fluoride channel activity"/>
    <property type="evidence" value="ECO:0007669"/>
    <property type="project" value="UniProtKB-UniRule"/>
</dbReference>
<keyword evidence="4 12" id="KW-0812">Transmembrane</keyword>
<dbReference type="NCBIfam" id="NF010799">
    <property type="entry name" value="PRK14203.1"/>
    <property type="match status" value="1"/>
</dbReference>
<dbReference type="PANTHER" id="PTHR28259">
    <property type="entry name" value="FLUORIDE EXPORT PROTEIN 1-RELATED"/>
    <property type="match status" value="1"/>
</dbReference>
<dbReference type="InterPro" id="IPR003691">
    <property type="entry name" value="FluC"/>
</dbReference>
<accession>A0A1R3VW63</accession>
<keyword evidence="3" id="KW-0997">Cell inner membrane</keyword>
<sequence length="135" mass="13615">MEFSVFHLGLVMLGGALGGVARVLLNETVTRLLGSNFPWGTLVVNVTGALLIGALAAIAMVGDTLLPSTAWAFFAIGVLGSYTTVSSFSLQTLTLLQKGARAAALANVLLSVCLCVGAAALGFAVVALLFSGTTA</sequence>
<evidence type="ECO:0000256" key="3">
    <source>
        <dbReference type="ARBA" id="ARBA00022519"/>
    </source>
</evidence>
<evidence type="ECO:0000256" key="4">
    <source>
        <dbReference type="ARBA" id="ARBA00022692"/>
    </source>
</evidence>
<evidence type="ECO:0000256" key="11">
    <source>
        <dbReference type="ARBA" id="ARBA00035585"/>
    </source>
</evidence>
<dbReference type="EMBL" id="FTPK01000002">
    <property type="protein sequence ID" value="SIT69328.1"/>
    <property type="molecule type" value="Genomic_DNA"/>
</dbReference>
<feature type="transmembrane region" description="Helical" evidence="12">
    <location>
        <begin position="71"/>
        <end position="96"/>
    </location>
</feature>
<evidence type="ECO:0000313" key="13">
    <source>
        <dbReference type="EMBL" id="SIT69328.1"/>
    </source>
</evidence>
<keyword evidence="2 12" id="KW-1003">Cell membrane</keyword>
<comment type="similarity">
    <text evidence="10 12">Belongs to the fluoride channel Fluc/FEX (TC 1.A.43) family.</text>
</comment>
<feature type="binding site" evidence="12">
    <location>
        <position position="80"/>
    </location>
    <ligand>
        <name>Na(+)</name>
        <dbReference type="ChEBI" id="CHEBI:29101"/>
        <note>structural</note>
    </ligand>
</feature>
<keyword evidence="12" id="KW-0813">Transport</keyword>
<name>A0A1R3VW63_9GAMM</name>
<evidence type="ECO:0000256" key="6">
    <source>
        <dbReference type="ARBA" id="ARBA00023053"/>
    </source>
</evidence>
<keyword evidence="7 12" id="KW-0406">Ion transport</keyword>
<evidence type="ECO:0000256" key="7">
    <source>
        <dbReference type="ARBA" id="ARBA00023065"/>
    </source>
</evidence>
<keyword evidence="9 12" id="KW-0407">Ion channel</keyword>
<dbReference type="Proteomes" id="UP000223759">
    <property type="component" value="Unassembled WGS sequence"/>
</dbReference>
<protein>
    <recommendedName>
        <fullName evidence="12">Fluoride-specific ion channel FluC</fullName>
    </recommendedName>
</protein>
<feature type="transmembrane region" description="Helical" evidence="12">
    <location>
        <begin position="6"/>
        <end position="25"/>
    </location>
</feature>